<dbReference type="CDD" id="cd03808">
    <property type="entry name" value="GT4_CapM-like"/>
    <property type="match status" value="1"/>
</dbReference>
<keyword evidence="3" id="KW-1185">Reference proteome</keyword>
<evidence type="ECO:0000313" key="2">
    <source>
        <dbReference type="EMBL" id="MDM4014556.1"/>
    </source>
</evidence>
<comment type="caution">
    <text evidence="2">The sequence shown here is derived from an EMBL/GenBank/DDBJ whole genome shotgun (WGS) entry which is preliminary data.</text>
</comment>
<gene>
    <name evidence="2" type="ORF">QTN89_03870</name>
</gene>
<reference evidence="2 3" key="1">
    <citation type="submission" date="2023-06" db="EMBL/GenBank/DDBJ databases">
        <title>Roseiconus lacunae JC819 isolated from Gulf of Mannar region, Tamil Nadu.</title>
        <authorList>
            <person name="Pk S."/>
            <person name="Ch S."/>
            <person name="Ch V.R."/>
        </authorList>
    </citation>
    <scope>NUCLEOTIDE SEQUENCE [LARGE SCALE GENOMIC DNA]</scope>
    <source>
        <strain evidence="2 3">JC819</strain>
    </source>
</reference>
<dbReference type="SUPFAM" id="SSF53756">
    <property type="entry name" value="UDP-Glycosyltransferase/glycogen phosphorylase"/>
    <property type="match status" value="1"/>
</dbReference>
<dbReference type="Pfam" id="PF13692">
    <property type="entry name" value="Glyco_trans_1_4"/>
    <property type="match status" value="1"/>
</dbReference>
<dbReference type="PANTHER" id="PTHR45947:SF13">
    <property type="entry name" value="TRANSFERASE"/>
    <property type="match status" value="1"/>
</dbReference>
<sequence>MSANILLRGQLAYMREAGFDVTVISAPGDLLDQTAERERVSTIGLEMDRNPNPYKDIVALLKLIRILRRHSPDIIHYSTPKAGFIGSIAARIAGVPIRIYTLRGMRADGLRGFAASALLAMEKVACRFSHFTICVSQSLRERAVELELDRPEKLFVLTPQSSNGIDVARFSRTADTAEQAMRLRKTLGLPDNTKVIGFVGRFSADKGSQELAEAFIELRKTHTDLRLLCIGPNEANSDLPEWVSKLIQSDPNVFSTGMLANPVPAYELIDVLVLPTYREGFPNVVLEAAAMGIPVVATNVTGCTDAVVDGATGSLVEPKDSIALASAIERYLTSEPLRKAHGDAARNRVTNDFQPQAVWNSLLTTYRDALAKKSSFDV</sequence>
<feature type="domain" description="Glycosyltransferase subfamily 4-like N-terminal" evidence="1">
    <location>
        <begin position="9"/>
        <end position="151"/>
    </location>
</feature>
<dbReference type="InterPro" id="IPR028098">
    <property type="entry name" value="Glyco_trans_4-like_N"/>
</dbReference>
<dbReference type="Gene3D" id="3.40.50.2000">
    <property type="entry name" value="Glycogen Phosphorylase B"/>
    <property type="match status" value="2"/>
</dbReference>
<dbReference type="EMBL" id="JASZZN010000002">
    <property type="protein sequence ID" value="MDM4014556.1"/>
    <property type="molecule type" value="Genomic_DNA"/>
</dbReference>
<organism evidence="2 3">
    <name type="scientific">Roseiconus lacunae</name>
    <dbReference type="NCBI Taxonomy" id="2605694"/>
    <lineage>
        <taxon>Bacteria</taxon>
        <taxon>Pseudomonadati</taxon>
        <taxon>Planctomycetota</taxon>
        <taxon>Planctomycetia</taxon>
        <taxon>Pirellulales</taxon>
        <taxon>Pirellulaceae</taxon>
        <taxon>Roseiconus</taxon>
    </lineage>
</organism>
<name>A0ABT7PDK1_9BACT</name>
<evidence type="ECO:0000259" key="1">
    <source>
        <dbReference type="Pfam" id="PF13579"/>
    </source>
</evidence>
<dbReference type="PANTHER" id="PTHR45947">
    <property type="entry name" value="SULFOQUINOVOSYL TRANSFERASE SQD2"/>
    <property type="match status" value="1"/>
</dbReference>
<accession>A0ABT7PDK1</accession>
<dbReference type="RefSeq" id="WP_289162261.1">
    <property type="nucleotide sequence ID" value="NZ_JASZZN010000002.1"/>
</dbReference>
<dbReference type="Proteomes" id="UP001239462">
    <property type="component" value="Unassembled WGS sequence"/>
</dbReference>
<evidence type="ECO:0000313" key="3">
    <source>
        <dbReference type="Proteomes" id="UP001239462"/>
    </source>
</evidence>
<dbReference type="Pfam" id="PF13579">
    <property type="entry name" value="Glyco_trans_4_4"/>
    <property type="match status" value="1"/>
</dbReference>
<protein>
    <submittedName>
        <fullName evidence="2">Glycosyltransferase family 4 protein</fullName>
    </submittedName>
</protein>
<proteinExistence type="predicted"/>
<dbReference type="InterPro" id="IPR050194">
    <property type="entry name" value="Glycosyltransferase_grp1"/>
</dbReference>